<dbReference type="SMART" id="SM00066">
    <property type="entry name" value="GAL4"/>
    <property type="match status" value="1"/>
</dbReference>
<dbReference type="GO" id="GO:0008270">
    <property type="term" value="F:zinc ion binding"/>
    <property type="evidence" value="ECO:0007669"/>
    <property type="project" value="InterPro"/>
</dbReference>
<dbReference type="InterPro" id="IPR001138">
    <property type="entry name" value="Zn2Cys6_DnaBD"/>
</dbReference>
<dbReference type="Gene3D" id="4.10.240.10">
    <property type="entry name" value="Zn(2)-C6 fungal-type DNA-binding domain"/>
    <property type="match status" value="1"/>
</dbReference>
<name>A0A8H3BL71_9AGAM</name>
<dbReference type="SUPFAM" id="SSF57701">
    <property type="entry name" value="Zn2/Cys6 DNA-binding domain"/>
    <property type="match status" value="1"/>
</dbReference>
<keyword evidence="2" id="KW-0539">Nucleus</keyword>
<organism evidence="4 5">
    <name type="scientific">Rhizoctonia solani</name>
    <dbReference type="NCBI Taxonomy" id="456999"/>
    <lineage>
        <taxon>Eukaryota</taxon>
        <taxon>Fungi</taxon>
        <taxon>Dikarya</taxon>
        <taxon>Basidiomycota</taxon>
        <taxon>Agaricomycotina</taxon>
        <taxon>Agaricomycetes</taxon>
        <taxon>Cantharellales</taxon>
        <taxon>Ceratobasidiaceae</taxon>
        <taxon>Rhizoctonia</taxon>
    </lineage>
</organism>
<comment type="caution">
    <text evidence="4">The sequence shown here is derived from an EMBL/GenBank/DDBJ whole genome shotgun (WGS) entry which is preliminary data.</text>
</comment>
<evidence type="ECO:0000259" key="3">
    <source>
        <dbReference type="PROSITE" id="PS50048"/>
    </source>
</evidence>
<gene>
    <name evidence="4" type="ORF">RDB_LOCUS150036</name>
</gene>
<proteinExistence type="predicted"/>
<dbReference type="GO" id="GO:0005634">
    <property type="term" value="C:nucleus"/>
    <property type="evidence" value="ECO:0007669"/>
    <property type="project" value="UniProtKB-SubCell"/>
</dbReference>
<dbReference type="AlphaFoldDB" id="A0A8H3BL71"/>
<dbReference type="EMBL" id="CAJMWW010000247">
    <property type="protein sequence ID" value="CAE6460514.1"/>
    <property type="molecule type" value="Genomic_DNA"/>
</dbReference>
<sequence>MTPKSRPGPMGTSCLTCKRRHKKCDQRQPVCKVCEDGQFECLGYGHNRRDPILASRSVGSYRLIAPKNGDSSSHSTFLGHKGVREASEDHSFPEDIRPIPPPHKLLISTNSNEGRGNLDSAFDKGSTSALVSTQTRKVEDYLYLFATRPVFKTMESPISILRKIIDLQTQPSYFPLDPLKSFLNSHWFIEYILAQSDKMTDYWYFKSTNCQQINFLEDSVHRLQTSTLNRWIALVVVGIAQSFLTGDASQRSQNSYWIGYIENFAKRELTRDLVPREMQERRSDWVHISLMKTMTLQSSGIYQVLRSLTPTFLQAVYSDPQLWLYACNPTCIPLSNILASEVHELAFFALMDCTCAMAFGLPQQVEYDTTIYSLPTHCPSHQWAHSIPANFLLLLADINACRDKSLHAREWREIERSLQTWHFRSNEHTFTESWMTIAWYAVQESWRLALLAYLYMAVCDTPSNDPRVQSCIKQILQVVGIVRERGPSSAHVSFFVQYLIVGICARSEAHRKVVRDKISTHNVTRFWIMRALDFVPALDHLWHGAAAGGRPIKWSDYMRSREEVLPIVI</sequence>
<dbReference type="InterPro" id="IPR021858">
    <property type="entry name" value="Fun_TF"/>
</dbReference>
<dbReference type="Pfam" id="PF00172">
    <property type="entry name" value="Zn_clus"/>
    <property type="match status" value="1"/>
</dbReference>
<dbReference type="Pfam" id="PF11951">
    <property type="entry name" value="Fungal_trans_2"/>
    <property type="match status" value="1"/>
</dbReference>
<protein>
    <recommendedName>
        <fullName evidence="3">Zn(2)-C6 fungal-type domain-containing protein</fullName>
    </recommendedName>
</protein>
<reference evidence="4" key="1">
    <citation type="submission" date="2021-01" db="EMBL/GenBank/DDBJ databases">
        <authorList>
            <person name="Kaushik A."/>
        </authorList>
    </citation>
    <scope>NUCLEOTIDE SEQUENCE</scope>
    <source>
        <strain evidence="4">AG3-T5</strain>
    </source>
</reference>
<feature type="domain" description="Zn(2)-C6 fungal-type" evidence="3">
    <location>
        <begin position="13"/>
        <end position="41"/>
    </location>
</feature>
<dbReference type="GO" id="GO:0000981">
    <property type="term" value="F:DNA-binding transcription factor activity, RNA polymerase II-specific"/>
    <property type="evidence" value="ECO:0007669"/>
    <property type="project" value="InterPro"/>
</dbReference>
<dbReference type="InterPro" id="IPR036864">
    <property type="entry name" value="Zn2-C6_fun-type_DNA-bd_sf"/>
</dbReference>
<dbReference type="CDD" id="cd00067">
    <property type="entry name" value="GAL4"/>
    <property type="match status" value="1"/>
</dbReference>
<evidence type="ECO:0000256" key="2">
    <source>
        <dbReference type="ARBA" id="ARBA00023242"/>
    </source>
</evidence>
<dbReference type="PROSITE" id="PS50048">
    <property type="entry name" value="ZN2_CY6_FUNGAL_2"/>
    <property type="match status" value="1"/>
</dbReference>
<dbReference type="Proteomes" id="UP000663841">
    <property type="component" value="Unassembled WGS sequence"/>
</dbReference>
<accession>A0A8H3BL71</accession>
<evidence type="ECO:0000313" key="4">
    <source>
        <dbReference type="EMBL" id="CAE6460514.1"/>
    </source>
</evidence>
<dbReference type="PROSITE" id="PS00463">
    <property type="entry name" value="ZN2_CY6_FUNGAL_1"/>
    <property type="match status" value="1"/>
</dbReference>
<dbReference type="PANTHER" id="PTHR37534:SF46">
    <property type="entry name" value="ZN(II)2CYS6 TRANSCRIPTION FACTOR (EUROFUNG)"/>
    <property type="match status" value="1"/>
</dbReference>
<evidence type="ECO:0000256" key="1">
    <source>
        <dbReference type="ARBA" id="ARBA00004123"/>
    </source>
</evidence>
<comment type="subcellular location">
    <subcellularLocation>
        <location evidence="1">Nucleus</location>
    </subcellularLocation>
</comment>
<dbReference type="PANTHER" id="PTHR37534">
    <property type="entry name" value="TRANSCRIPTIONAL ACTIVATOR PROTEIN UGA3"/>
    <property type="match status" value="1"/>
</dbReference>
<evidence type="ECO:0000313" key="5">
    <source>
        <dbReference type="Proteomes" id="UP000663841"/>
    </source>
</evidence>